<evidence type="ECO:0000313" key="3">
    <source>
        <dbReference type="Proteomes" id="UP000228552"/>
    </source>
</evidence>
<dbReference type="AlphaFoldDB" id="A0AAD0ANR2"/>
<dbReference type="Pfam" id="PF14436">
    <property type="entry name" value="EndoU_bacteria"/>
    <property type="match status" value="1"/>
</dbReference>
<keyword evidence="3" id="KW-1185">Reference proteome</keyword>
<proteinExistence type="predicted"/>
<protein>
    <recommendedName>
        <fullName evidence="1">Bacterial EndoU nuclease domain-containing protein</fullName>
    </recommendedName>
</protein>
<reference evidence="2 3" key="1">
    <citation type="submission" date="2017-11" db="EMBL/GenBank/DDBJ databases">
        <title>Genome sequencing of Fusobacterium periodonticum KCOM 1263.</title>
        <authorList>
            <person name="Kook J.-K."/>
            <person name="Park S.-N."/>
            <person name="Lim Y.K."/>
        </authorList>
    </citation>
    <scope>NUCLEOTIDE SEQUENCE [LARGE SCALE GENOMIC DNA]</scope>
    <source>
        <strain evidence="2 3">KCOM 1263</strain>
    </source>
</reference>
<dbReference type="Proteomes" id="UP000228552">
    <property type="component" value="Chromosome"/>
</dbReference>
<organism evidence="2 3">
    <name type="scientific">Fusobacterium pseudoperiodonticum</name>
    <dbReference type="NCBI Taxonomy" id="2663009"/>
    <lineage>
        <taxon>Bacteria</taxon>
        <taxon>Fusobacteriati</taxon>
        <taxon>Fusobacteriota</taxon>
        <taxon>Fusobacteriia</taxon>
        <taxon>Fusobacteriales</taxon>
        <taxon>Fusobacteriaceae</taxon>
        <taxon>Fusobacterium</taxon>
    </lineage>
</organism>
<name>A0AAD0ANR2_9FUSO</name>
<evidence type="ECO:0000259" key="1">
    <source>
        <dbReference type="Pfam" id="PF14436"/>
    </source>
</evidence>
<evidence type="ECO:0000313" key="2">
    <source>
        <dbReference type="EMBL" id="ATV62895.1"/>
    </source>
</evidence>
<dbReference type="EMBL" id="CP024700">
    <property type="protein sequence ID" value="ATV62895.1"/>
    <property type="molecule type" value="Genomic_DNA"/>
</dbReference>
<dbReference type="GO" id="GO:0004519">
    <property type="term" value="F:endonuclease activity"/>
    <property type="evidence" value="ECO:0007669"/>
    <property type="project" value="InterPro"/>
</dbReference>
<sequence length="98" mass="11219">MEHLHSVSSNGVRTADISVFDQNTNQWKLKVKRDGITPQETTLFLESWTESRIIVEVDIAYKNRIISQTRRNIWKGTTPSGIKVEGYIALNTTVFPLQ</sequence>
<gene>
    <name evidence="2" type="ORF">CTM74_09905</name>
</gene>
<dbReference type="InterPro" id="IPR029501">
    <property type="entry name" value="EndoU_bac"/>
</dbReference>
<feature type="domain" description="Bacterial EndoU nuclease" evidence="1">
    <location>
        <begin position="6"/>
        <end position="97"/>
    </location>
</feature>
<accession>A0AAD0ANR2</accession>